<evidence type="ECO:0000313" key="2">
    <source>
        <dbReference type="Proteomes" id="UP000054560"/>
    </source>
</evidence>
<dbReference type="GO" id="GO:0005886">
    <property type="term" value="C:plasma membrane"/>
    <property type="evidence" value="ECO:0007669"/>
    <property type="project" value="TreeGrafter"/>
</dbReference>
<reference evidence="1 2" key="1">
    <citation type="submission" date="2011-02" db="EMBL/GenBank/DDBJ databases">
        <title>The Genome Sequence of Sphaeroforma arctica JP610.</title>
        <authorList>
            <consortium name="The Broad Institute Genome Sequencing Platform"/>
            <person name="Russ C."/>
            <person name="Cuomo C."/>
            <person name="Young S.K."/>
            <person name="Zeng Q."/>
            <person name="Gargeya S."/>
            <person name="Alvarado L."/>
            <person name="Berlin A."/>
            <person name="Chapman S.B."/>
            <person name="Chen Z."/>
            <person name="Freedman E."/>
            <person name="Gellesch M."/>
            <person name="Goldberg J."/>
            <person name="Griggs A."/>
            <person name="Gujja S."/>
            <person name="Heilman E."/>
            <person name="Heiman D."/>
            <person name="Howarth C."/>
            <person name="Mehta T."/>
            <person name="Neiman D."/>
            <person name="Pearson M."/>
            <person name="Roberts A."/>
            <person name="Saif S."/>
            <person name="Shea T."/>
            <person name="Shenoy N."/>
            <person name="Sisk P."/>
            <person name="Stolte C."/>
            <person name="Sykes S."/>
            <person name="White J."/>
            <person name="Yandava C."/>
            <person name="Burger G."/>
            <person name="Gray M.W."/>
            <person name="Holland P.W.H."/>
            <person name="King N."/>
            <person name="Lang F.B.F."/>
            <person name="Roger A.J."/>
            <person name="Ruiz-Trillo I."/>
            <person name="Haas B."/>
            <person name="Nusbaum C."/>
            <person name="Birren B."/>
        </authorList>
    </citation>
    <scope>NUCLEOTIDE SEQUENCE [LARGE SCALE GENOMIC DNA]</scope>
    <source>
        <strain evidence="1 2">JP610</strain>
    </source>
</reference>
<dbReference type="RefSeq" id="XP_014156889.1">
    <property type="nucleotide sequence ID" value="XM_014301414.1"/>
</dbReference>
<protein>
    <recommendedName>
        <fullName evidence="3">Diacylglycerol O-acyltransferase</fullName>
    </recommendedName>
</protein>
<sequence>MWISRAIVEDLPIDRPLWKIVVHEDYMKCDDGSGDFLSCVLLRAHHVIADGVGVVSMLDTLMVSESEVETEISAHEGMRKASVVNKQEPENVLMTYLRIAMFTLPVMGKILKSAIDVNPFKTRHVEGRKVVGMLNDTIDLERVKVVRTAMGDAANEKYTVNDLLMGVLGCALNRT</sequence>
<dbReference type="GeneID" id="25905239"/>
<dbReference type="GO" id="GO:0019432">
    <property type="term" value="P:triglyceride biosynthetic process"/>
    <property type="evidence" value="ECO:0007669"/>
    <property type="project" value="TreeGrafter"/>
</dbReference>
<dbReference type="GO" id="GO:0008374">
    <property type="term" value="F:O-acyltransferase activity"/>
    <property type="evidence" value="ECO:0007669"/>
    <property type="project" value="InterPro"/>
</dbReference>
<dbReference type="PANTHER" id="PTHR31650">
    <property type="entry name" value="O-ACYLTRANSFERASE (WSD1-LIKE) FAMILY PROTEIN"/>
    <property type="match status" value="1"/>
</dbReference>
<name>A0A0L0G1H0_9EUKA</name>
<accession>A0A0L0G1H0</accession>
<dbReference type="Proteomes" id="UP000054560">
    <property type="component" value="Unassembled WGS sequence"/>
</dbReference>
<gene>
    <name evidence="1" type="ORF">SARC_04735</name>
</gene>
<evidence type="ECO:0000313" key="1">
    <source>
        <dbReference type="EMBL" id="KNC82987.1"/>
    </source>
</evidence>
<evidence type="ECO:0008006" key="3">
    <source>
        <dbReference type="Google" id="ProtNLM"/>
    </source>
</evidence>
<dbReference type="InterPro" id="IPR045034">
    <property type="entry name" value="O-acyltransferase_WSD1-like"/>
</dbReference>
<proteinExistence type="predicted"/>
<dbReference type="AlphaFoldDB" id="A0A0L0G1H0"/>
<dbReference type="EMBL" id="KQ241874">
    <property type="protein sequence ID" value="KNC82987.1"/>
    <property type="molecule type" value="Genomic_DNA"/>
</dbReference>
<organism evidence="1 2">
    <name type="scientific">Sphaeroforma arctica JP610</name>
    <dbReference type="NCBI Taxonomy" id="667725"/>
    <lineage>
        <taxon>Eukaryota</taxon>
        <taxon>Ichthyosporea</taxon>
        <taxon>Ichthyophonida</taxon>
        <taxon>Sphaeroforma</taxon>
    </lineage>
</organism>
<keyword evidence="2" id="KW-1185">Reference proteome</keyword>
<dbReference type="PANTHER" id="PTHR31650:SF1">
    <property type="entry name" value="WAX ESTER SYNTHASE_DIACYLGLYCEROL ACYLTRANSFERASE 4-RELATED"/>
    <property type="match status" value="1"/>
</dbReference>
<dbReference type="OrthoDB" id="619536at2759"/>